<proteinExistence type="predicted"/>
<dbReference type="Proteomes" id="UP001230951">
    <property type="component" value="Unassembled WGS sequence"/>
</dbReference>
<comment type="caution">
    <text evidence="1">The sequence shown here is derived from an EMBL/GenBank/DDBJ whole genome shotgun (WGS) entry which is preliminary data.</text>
</comment>
<name>A0AAW8DA09_9MICC</name>
<gene>
    <name evidence="1" type="ORF">J2S90_000075</name>
    <name evidence="2" type="ORF">J2S93_001628</name>
</gene>
<dbReference type="Proteomes" id="UP001242995">
    <property type="component" value="Unassembled WGS sequence"/>
</dbReference>
<dbReference type="EMBL" id="JAUSRG010000001">
    <property type="protein sequence ID" value="MDP9903135.1"/>
    <property type="molecule type" value="Genomic_DNA"/>
</dbReference>
<reference evidence="1 3" key="1">
    <citation type="submission" date="2023-07" db="EMBL/GenBank/DDBJ databases">
        <title>Sorghum-associated microbial communities from plants grown in Nebraska, USA.</title>
        <authorList>
            <person name="Schachtman D."/>
        </authorList>
    </citation>
    <scope>NUCLEOTIDE SEQUENCE</scope>
    <source>
        <strain evidence="1">DS1006</strain>
        <strain evidence="2 3">DS1016</strain>
    </source>
</reference>
<organism evidence="1 4">
    <name type="scientific">Arthrobacter bambusae</name>
    <dbReference type="NCBI Taxonomy" id="1338426"/>
    <lineage>
        <taxon>Bacteria</taxon>
        <taxon>Bacillati</taxon>
        <taxon>Actinomycetota</taxon>
        <taxon>Actinomycetes</taxon>
        <taxon>Micrococcales</taxon>
        <taxon>Micrococcaceae</taxon>
        <taxon>Arthrobacter</taxon>
    </lineage>
</organism>
<protein>
    <submittedName>
        <fullName evidence="1">Uncharacterized protein</fullName>
    </submittedName>
</protein>
<dbReference type="RefSeq" id="WP_306958749.1">
    <property type="nucleotide sequence ID" value="NZ_JAUSRG010000001.1"/>
</dbReference>
<evidence type="ECO:0000313" key="4">
    <source>
        <dbReference type="Proteomes" id="UP001242995"/>
    </source>
</evidence>
<dbReference type="AlphaFoldDB" id="A0AAW8DA09"/>
<dbReference type="EMBL" id="JAUSTF010000002">
    <property type="protein sequence ID" value="MDQ0180212.1"/>
    <property type="molecule type" value="Genomic_DNA"/>
</dbReference>
<sequence length="103" mass="11236">MSRLEAAAKAIDAKSPFSYGGTTWPEWQEEARAALAAADAHDRANGIHRIVIDDATEERAARALFSMVNRLASLDYLMSGKTRDSYVRLARAVLAAAVKEEQA</sequence>
<evidence type="ECO:0000313" key="2">
    <source>
        <dbReference type="EMBL" id="MDQ0180212.1"/>
    </source>
</evidence>
<evidence type="ECO:0000313" key="1">
    <source>
        <dbReference type="EMBL" id="MDP9903135.1"/>
    </source>
</evidence>
<evidence type="ECO:0000313" key="3">
    <source>
        <dbReference type="Proteomes" id="UP001230951"/>
    </source>
</evidence>
<keyword evidence="3" id="KW-1185">Reference proteome</keyword>
<accession>A0AAW8DA09</accession>